<evidence type="ECO:0000313" key="3">
    <source>
        <dbReference type="Proteomes" id="UP001285354"/>
    </source>
</evidence>
<dbReference type="PANTHER" id="PTHR28155">
    <property type="entry name" value="ACR243WP"/>
    <property type="match status" value="1"/>
</dbReference>
<reference evidence="2" key="1">
    <citation type="submission" date="2023-06" db="EMBL/GenBank/DDBJ databases">
        <title>Draft genome of Marssonina rosae.</title>
        <authorList>
            <person name="Cheng Q."/>
        </authorList>
    </citation>
    <scope>NUCLEOTIDE SEQUENCE</scope>
    <source>
        <strain evidence="2">R4</strain>
    </source>
</reference>
<evidence type="ECO:0000256" key="1">
    <source>
        <dbReference type="SAM" id="MobiDB-lite"/>
    </source>
</evidence>
<dbReference type="InterPro" id="IPR053263">
    <property type="entry name" value="Euk_RPA34_RNAP_subunit"/>
</dbReference>
<proteinExistence type="predicted"/>
<organism evidence="2 3">
    <name type="scientific">Diplocarpon rosae</name>
    <dbReference type="NCBI Taxonomy" id="946125"/>
    <lineage>
        <taxon>Eukaryota</taxon>
        <taxon>Fungi</taxon>
        <taxon>Dikarya</taxon>
        <taxon>Ascomycota</taxon>
        <taxon>Pezizomycotina</taxon>
        <taxon>Leotiomycetes</taxon>
        <taxon>Helotiales</taxon>
        <taxon>Drepanopezizaceae</taxon>
        <taxon>Diplocarpon</taxon>
    </lineage>
</organism>
<keyword evidence="3" id="KW-1185">Reference proteome</keyword>
<feature type="compositionally biased region" description="Basic and acidic residues" evidence="1">
    <location>
        <begin position="378"/>
        <end position="391"/>
    </location>
</feature>
<feature type="compositionally biased region" description="Polar residues" evidence="1">
    <location>
        <begin position="464"/>
        <end position="482"/>
    </location>
</feature>
<feature type="compositionally biased region" description="Polar residues" evidence="1">
    <location>
        <begin position="392"/>
        <end position="409"/>
    </location>
</feature>
<feature type="compositionally biased region" description="Acidic residues" evidence="1">
    <location>
        <begin position="40"/>
        <end position="60"/>
    </location>
</feature>
<evidence type="ECO:0000313" key="2">
    <source>
        <dbReference type="EMBL" id="KAK2628980.1"/>
    </source>
</evidence>
<protein>
    <submittedName>
        <fullName evidence="2">Uncharacterized protein</fullName>
    </submittedName>
</protein>
<dbReference type="PANTHER" id="PTHR28155:SF1">
    <property type="entry name" value="DNA-DIRECTED RNA POLYMERASE I SUBUNIT RPA34.5-DOMAIN-CONTAINING PROTEIN"/>
    <property type="match status" value="1"/>
</dbReference>
<feature type="compositionally biased region" description="Basic and acidic residues" evidence="1">
    <location>
        <begin position="1"/>
        <end position="13"/>
    </location>
</feature>
<gene>
    <name evidence="2" type="ORF">QTJ16_002083</name>
</gene>
<feature type="compositionally biased region" description="Basic residues" evidence="1">
    <location>
        <begin position="492"/>
        <end position="502"/>
    </location>
</feature>
<dbReference type="Pfam" id="PF08208">
    <property type="entry name" value="RNA_polI_A34"/>
    <property type="match status" value="1"/>
</dbReference>
<accession>A0AAD9WF22</accession>
<dbReference type="Proteomes" id="UP001285354">
    <property type="component" value="Unassembled WGS sequence"/>
</dbReference>
<dbReference type="AlphaFoldDB" id="A0AAD9WF22"/>
<feature type="compositionally biased region" description="Acidic residues" evidence="1">
    <location>
        <begin position="92"/>
        <end position="108"/>
    </location>
</feature>
<feature type="region of interest" description="Disordered" evidence="1">
    <location>
        <begin position="280"/>
        <end position="502"/>
    </location>
</feature>
<comment type="caution">
    <text evidence="2">The sequence shown here is derived from an EMBL/GenBank/DDBJ whole genome shotgun (WGS) entry which is preliminary data.</text>
</comment>
<feature type="region of interest" description="Disordered" evidence="1">
    <location>
        <begin position="1"/>
        <end position="146"/>
    </location>
</feature>
<dbReference type="GO" id="GO:0006360">
    <property type="term" value="P:transcription by RNA polymerase I"/>
    <property type="evidence" value="ECO:0007669"/>
    <property type="project" value="InterPro"/>
</dbReference>
<dbReference type="InterPro" id="IPR013240">
    <property type="entry name" value="DNA-dir_RNA_pol1_su_RPA34"/>
</dbReference>
<feature type="compositionally biased region" description="Basic residues" evidence="1">
    <location>
        <begin position="14"/>
        <end position="25"/>
    </location>
</feature>
<dbReference type="EMBL" id="JAUBYV010000002">
    <property type="protein sequence ID" value="KAK2628980.1"/>
    <property type="molecule type" value="Genomic_DNA"/>
</dbReference>
<sequence length="502" mass="54416">MASEKARVCESGKTKKTLKPKKATKKTPPPTTFKSQEFVQDSDDDDSEQQKDDSDEETDGSEVFSRVKSVEIVSKANGKLPAPSGSSSSSEGESESDGQSSDAEDDLEVGAQPSSVIVEPTKQPTNEPTKRTVSVKAPPPFHPPTGFVLAELQEESNASKLLESSSLEGKQIWYFTAPASVPISSIKEMSLSDAKDGKAILSYKNNDYGFTKDSIEDKTYTKIMVPSSSDKVYKSASKSINRVLHLRQIIRGPTTENTSRATVPTKKLVRQQPKGLQMRFKPIGFGTGETGRIGSASPEVSDVEMEVSLPLRRASRVSDSDEGMSDALPVPKISHSRKKSSNTSASAISEKGPSLKRKYSEGEKKSKHSSSSIMSSIDHGELKQSKKKQTEFQKSTAASLSVSNESHQASAPYHDFKPPAMPLVSTTPIPLPKPLTPNSSVTESGPEIKPSKRPIFTENHHSSPKNSSRSKLLSTQGTTQARDPSLTGERQKKPKKLKHKGT</sequence>
<name>A0AAD9WF22_9HELO</name>
<dbReference type="Gene3D" id="6.20.250.70">
    <property type="match status" value="1"/>
</dbReference>